<dbReference type="RefSeq" id="WP_035322465.1">
    <property type="nucleotide sequence ID" value="NZ_FONH01000002.1"/>
</dbReference>
<protein>
    <submittedName>
        <fullName evidence="5">Phosphoribosyl-dephospho-CoA transferase</fullName>
    </submittedName>
</protein>
<evidence type="ECO:0000259" key="3">
    <source>
        <dbReference type="Pfam" id="PF10620"/>
    </source>
</evidence>
<evidence type="ECO:0000256" key="2">
    <source>
        <dbReference type="ARBA" id="ARBA00022695"/>
    </source>
</evidence>
<evidence type="ECO:0000256" key="1">
    <source>
        <dbReference type="ARBA" id="ARBA00022679"/>
    </source>
</evidence>
<evidence type="ECO:0000259" key="4">
    <source>
        <dbReference type="Pfam" id="PF20866"/>
    </source>
</evidence>
<dbReference type="AlphaFoldDB" id="A0A1I1Z4W8"/>
<dbReference type="InterPro" id="IPR017557">
    <property type="entry name" value="Holo-ACP_synthase"/>
</dbReference>
<feature type="domain" description="Phosphoribosyl-dephospho-CoA transferase MdcG N-terminal" evidence="4">
    <location>
        <begin position="18"/>
        <end position="92"/>
    </location>
</feature>
<sequence>MAASPHAQSARAAADAPRPHDLLWARGVADALHGGSPLPAWADAAWLAVAPMVVRREQAPPGYVPVGLRGSDRHQRHAAYLAEAAITRRTPPEVLARTRAWEPWGDAAGHACRCALRTLAPQLDALPWAWGITGGAGFAMSSGLPVLRESSDLDLLLRIPRAPDPAELRQASHLFDGLPLRADVQIDTGTGGFALAEWLRGGPVLLKTDRGPRLVADPWAIVAP</sequence>
<keyword evidence="2" id="KW-0548">Nucleotidyltransferase</keyword>
<dbReference type="GO" id="GO:0016779">
    <property type="term" value="F:nucleotidyltransferase activity"/>
    <property type="evidence" value="ECO:0007669"/>
    <property type="project" value="UniProtKB-KW"/>
</dbReference>
<dbReference type="EMBL" id="FONH01000002">
    <property type="protein sequence ID" value="SFE26759.1"/>
    <property type="molecule type" value="Genomic_DNA"/>
</dbReference>
<name>A0A1I1Z4W8_9GAMM</name>
<evidence type="ECO:0000313" key="6">
    <source>
        <dbReference type="Proteomes" id="UP000199477"/>
    </source>
</evidence>
<evidence type="ECO:0000313" key="5">
    <source>
        <dbReference type="EMBL" id="SFE26759.1"/>
    </source>
</evidence>
<proteinExistence type="predicted"/>
<accession>A0A1I1Z4W8</accession>
<dbReference type="Proteomes" id="UP000199477">
    <property type="component" value="Unassembled WGS sequence"/>
</dbReference>
<dbReference type="STRING" id="500610.SAMN02799615_00618"/>
<dbReference type="NCBIfam" id="NF002332">
    <property type="entry name" value="PRK01293.1"/>
    <property type="match status" value="1"/>
</dbReference>
<reference evidence="6" key="1">
    <citation type="submission" date="2016-10" db="EMBL/GenBank/DDBJ databases">
        <authorList>
            <person name="Varghese N."/>
            <person name="Submissions S."/>
        </authorList>
    </citation>
    <scope>NUCLEOTIDE SEQUENCE [LARGE SCALE GENOMIC DNA]</scope>
    <source>
        <strain evidence="6">UNC178MFTsu3.1</strain>
    </source>
</reference>
<dbReference type="NCBIfam" id="TIGR03135">
    <property type="entry name" value="malonate_mdcG"/>
    <property type="match status" value="1"/>
</dbReference>
<organism evidence="5 6">
    <name type="scientific">Dyella marensis</name>
    <dbReference type="NCBI Taxonomy" id="500610"/>
    <lineage>
        <taxon>Bacteria</taxon>
        <taxon>Pseudomonadati</taxon>
        <taxon>Pseudomonadota</taxon>
        <taxon>Gammaproteobacteria</taxon>
        <taxon>Lysobacterales</taxon>
        <taxon>Rhodanobacteraceae</taxon>
        <taxon>Dyella</taxon>
    </lineage>
</organism>
<dbReference type="Pfam" id="PF10620">
    <property type="entry name" value="MdcG"/>
    <property type="match status" value="1"/>
</dbReference>
<keyword evidence="1 5" id="KW-0808">Transferase</keyword>
<dbReference type="InterPro" id="IPR049180">
    <property type="entry name" value="MdcG_C"/>
</dbReference>
<gene>
    <name evidence="5" type="ORF">SAMN02799615_00618</name>
</gene>
<keyword evidence="6" id="KW-1185">Reference proteome</keyword>
<dbReference type="Pfam" id="PF20866">
    <property type="entry name" value="MdcG_N"/>
    <property type="match status" value="1"/>
</dbReference>
<dbReference type="InterPro" id="IPR048903">
    <property type="entry name" value="MdcG_N"/>
</dbReference>
<feature type="domain" description="Phosphoribosyl-dephospho-CoA transferase MdcG C-terminal" evidence="3">
    <location>
        <begin position="109"/>
        <end position="218"/>
    </location>
</feature>